<dbReference type="Proteomes" id="UP000269721">
    <property type="component" value="Unassembled WGS sequence"/>
</dbReference>
<dbReference type="AlphaFoldDB" id="A0A4P9W0N5"/>
<sequence length="105" mass="11045">MPLKTKLTEALGIEHPIVQGNAPFTRVGLICGVNCILRGMARLWVGTAEMASAVSNAGGLGLLTALTQPTPEALRKEIRRCRTMTSKTLNPSEGASAGSNLNEGR</sequence>
<dbReference type="PANTHER" id="PTHR32332">
    <property type="entry name" value="2-NITROPROPANE DIOXYGENASE"/>
    <property type="match status" value="1"/>
</dbReference>
<dbReference type="Pfam" id="PF03060">
    <property type="entry name" value="NMO"/>
    <property type="match status" value="1"/>
</dbReference>
<gene>
    <name evidence="2" type="ORF">BDK51DRAFT_31322</name>
</gene>
<evidence type="ECO:0000313" key="3">
    <source>
        <dbReference type="Proteomes" id="UP000269721"/>
    </source>
</evidence>
<evidence type="ECO:0000256" key="1">
    <source>
        <dbReference type="SAM" id="MobiDB-lite"/>
    </source>
</evidence>
<organism evidence="2 3">
    <name type="scientific">Blyttiomyces helicus</name>
    <dbReference type="NCBI Taxonomy" id="388810"/>
    <lineage>
        <taxon>Eukaryota</taxon>
        <taxon>Fungi</taxon>
        <taxon>Fungi incertae sedis</taxon>
        <taxon>Chytridiomycota</taxon>
        <taxon>Chytridiomycota incertae sedis</taxon>
        <taxon>Chytridiomycetes</taxon>
        <taxon>Chytridiomycetes incertae sedis</taxon>
        <taxon>Blyttiomyces</taxon>
    </lineage>
</organism>
<evidence type="ECO:0000313" key="2">
    <source>
        <dbReference type="EMBL" id="RKO85699.1"/>
    </source>
</evidence>
<keyword evidence="3" id="KW-1185">Reference proteome</keyword>
<dbReference type="Gene3D" id="3.20.20.70">
    <property type="entry name" value="Aldolase class I"/>
    <property type="match status" value="1"/>
</dbReference>
<dbReference type="PANTHER" id="PTHR32332:SF20">
    <property type="entry name" value="2-NITROPROPANE DIOXYGENASE-LIKE PROTEIN"/>
    <property type="match status" value="1"/>
</dbReference>
<dbReference type="InterPro" id="IPR013785">
    <property type="entry name" value="Aldolase_TIM"/>
</dbReference>
<feature type="region of interest" description="Disordered" evidence="1">
    <location>
        <begin position="83"/>
        <end position="105"/>
    </location>
</feature>
<reference evidence="3" key="1">
    <citation type="journal article" date="2018" name="Nat. Microbiol.">
        <title>Leveraging single-cell genomics to expand the fungal tree of life.</title>
        <authorList>
            <person name="Ahrendt S.R."/>
            <person name="Quandt C.A."/>
            <person name="Ciobanu D."/>
            <person name="Clum A."/>
            <person name="Salamov A."/>
            <person name="Andreopoulos B."/>
            <person name="Cheng J.F."/>
            <person name="Woyke T."/>
            <person name="Pelin A."/>
            <person name="Henrissat B."/>
            <person name="Reynolds N.K."/>
            <person name="Benny G.L."/>
            <person name="Smith M.E."/>
            <person name="James T.Y."/>
            <person name="Grigoriev I.V."/>
        </authorList>
    </citation>
    <scope>NUCLEOTIDE SEQUENCE [LARGE SCALE GENOMIC DNA]</scope>
</reference>
<dbReference type="SUPFAM" id="SSF51412">
    <property type="entry name" value="Inosine monophosphate dehydrogenase (IMPDH)"/>
    <property type="match status" value="1"/>
</dbReference>
<dbReference type="EMBL" id="KZ998835">
    <property type="protein sequence ID" value="RKO85699.1"/>
    <property type="molecule type" value="Genomic_DNA"/>
</dbReference>
<dbReference type="OrthoDB" id="412383at2759"/>
<name>A0A4P9W0N5_9FUNG</name>
<accession>A0A4P9W0N5</accession>
<proteinExistence type="predicted"/>
<protein>
    <submittedName>
        <fullName evidence="2">Uncharacterized protein</fullName>
    </submittedName>
</protein>